<dbReference type="GO" id="GO:0005634">
    <property type="term" value="C:nucleus"/>
    <property type="evidence" value="ECO:0007669"/>
    <property type="project" value="TreeGrafter"/>
</dbReference>
<keyword evidence="3 7" id="KW-0418">Kinase</keyword>
<keyword evidence="2" id="KW-0547">Nucleotide-binding</keyword>
<protein>
    <submittedName>
        <fullName evidence="7">Kinase-like domain-containing protein</fullName>
    </submittedName>
</protein>
<evidence type="ECO:0000256" key="2">
    <source>
        <dbReference type="ARBA" id="ARBA00022741"/>
    </source>
</evidence>
<dbReference type="PROSITE" id="PS50011">
    <property type="entry name" value="PROTEIN_KINASE_DOM"/>
    <property type="match status" value="1"/>
</dbReference>
<comment type="similarity">
    <text evidence="5">Belongs to the protein kinase superfamily. Ser/Thr protein kinase family. GCN2 subfamily.</text>
</comment>
<dbReference type="Gene3D" id="1.10.510.10">
    <property type="entry name" value="Transferase(Phosphotransferase) domain 1"/>
    <property type="match status" value="1"/>
</dbReference>
<evidence type="ECO:0000256" key="4">
    <source>
        <dbReference type="ARBA" id="ARBA00022840"/>
    </source>
</evidence>
<keyword evidence="1" id="KW-0808">Transferase</keyword>
<dbReference type="AlphaFoldDB" id="A0A6A5Q8U8"/>
<dbReference type="InterPro" id="IPR000719">
    <property type="entry name" value="Prot_kinase_dom"/>
</dbReference>
<evidence type="ECO:0000256" key="5">
    <source>
        <dbReference type="ARBA" id="ARBA00037982"/>
    </source>
</evidence>
<evidence type="ECO:0000313" key="7">
    <source>
        <dbReference type="EMBL" id="KAF1911034.1"/>
    </source>
</evidence>
<organism evidence="7 8">
    <name type="scientific">Ampelomyces quisqualis</name>
    <name type="common">Powdery mildew agent</name>
    <dbReference type="NCBI Taxonomy" id="50730"/>
    <lineage>
        <taxon>Eukaryota</taxon>
        <taxon>Fungi</taxon>
        <taxon>Dikarya</taxon>
        <taxon>Ascomycota</taxon>
        <taxon>Pezizomycotina</taxon>
        <taxon>Dothideomycetes</taxon>
        <taxon>Pleosporomycetidae</taxon>
        <taxon>Pleosporales</taxon>
        <taxon>Pleosporineae</taxon>
        <taxon>Phaeosphaeriaceae</taxon>
        <taxon>Ampelomyces</taxon>
    </lineage>
</organism>
<evidence type="ECO:0000256" key="1">
    <source>
        <dbReference type="ARBA" id="ARBA00022679"/>
    </source>
</evidence>
<evidence type="ECO:0000313" key="8">
    <source>
        <dbReference type="Proteomes" id="UP000800096"/>
    </source>
</evidence>
<dbReference type="EMBL" id="ML979147">
    <property type="protein sequence ID" value="KAF1911034.1"/>
    <property type="molecule type" value="Genomic_DNA"/>
</dbReference>
<dbReference type="SUPFAM" id="SSF56112">
    <property type="entry name" value="Protein kinase-like (PK-like)"/>
    <property type="match status" value="1"/>
</dbReference>
<keyword evidence="4" id="KW-0067">ATP-binding</keyword>
<dbReference type="OrthoDB" id="3782488at2759"/>
<dbReference type="PANTHER" id="PTHR11042">
    <property type="entry name" value="EUKARYOTIC TRANSLATION INITIATION FACTOR 2-ALPHA KINASE EIF2-ALPHA KINASE -RELATED"/>
    <property type="match status" value="1"/>
</dbReference>
<dbReference type="GO" id="GO:0005524">
    <property type="term" value="F:ATP binding"/>
    <property type="evidence" value="ECO:0007669"/>
    <property type="project" value="UniProtKB-KW"/>
</dbReference>
<feature type="domain" description="Protein kinase" evidence="6">
    <location>
        <begin position="1"/>
        <end position="130"/>
    </location>
</feature>
<dbReference type="PROSITE" id="PS00108">
    <property type="entry name" value="PROTEIN_KINASE_ST"/>
    <property type="match status" value="1"/>
</dbReference>
<name>A0A6A5Q8U8_AMPQU</name>
<proteinExistence type="inferred from homology"/>
<dbReference type="Pfam" id="PF00069">
    <property type="entry name" value="Pkinase"/>
    <property type="match status" value="1"/>
</dbReference>
<accession>A0A6A5Q8U8</accession>
<dbReference type="InterPro" id="IPR008271">
    <property type="entry name" value="Ser/Thr_kinase_AS"/>
</dbReference>
<dbReference type="GO" id="GO:0004672">
    <property type="term" value="F:protein kinase activity"/>
    <property type="evidence" value="ECO:0007669"/>
    <property type="project" value="InterPro"/>
</dbReference>
<sequence length="130" mass="14876">MARLKTLLGEKWDPQVQGDITAEYVICTPLLNSTFHSIITKQRTLSTIRIEDFFCAPLQGVAFLHDHSFYHRDIKPNNILIRAYDPPKAVLCEFGCMSDLSDIMYNWPGTVQYLAPKQQPGFSHDPTVNY</sequence>
<gene>
    <name evidence="7" type="ORF">BDU57DRAFT_115215</name>
</gene>
<dbReference type="InterPro" id="IPR050339">
    <property type="entry name" value="CC_SR_Kinase"/>
</dbReference>
<evidence type="ECO:0000259" key="6">
    <source>
        <dbReference type="PROSITE" id="PS50011"/>
    </source>
</evidence>
<dbReference type="InterPro" id="IPR011009">
    <property type="entry name" value="Kinase-like_dom_sf"/>
</dbReference>
<reference evidence="7" key="1">
    <citation type="journal article" date="2020" name="Stud. Mycol.">
        <title>101 Dothideomycetes genomes: a test case for predicting lifestyles and emergence of pathogens.</title>
        <authorList>
            <person name="Haridas S."/>
            <person name="Albert R."/>
            <person name="Binder M."/>
            <person name="Bloem J."/>
            <person name="Labutti K."/>
            <person name="Salamov A."/>
            <person name="Andreopoulos B."/>
            <person name="Baker S."/>
            <person name="Barry K."/>
            <person name="Bills G."/>
            <person name="Bluhm B."/>
            <person name="Cannon C."/>
            <person name="Castanera R."/>
            <person name="Culley D."/>
            <person name="Daum C."/>
            <person name="Ezra D."/>
            <person name="Gonzalez J."/>
            <person name="Henrissat B."/>
            <person name="Kuo A."/>
            <person name="Liang C."/>
            <person name="Lipzen A."/>
            <person name="Lutzoni F."/>
            <person name="Magnuson J."/>
            <person name="Mondo S."/>
            <person name="Nolan M."/>
            <person name="Ohm R."/>
            <person name="Pangilinan J."/>
            <person name="Park H.-J."/>
            <person name="Ramirez L."/>
            <person name="Alfaro M."/>
            <person name="Sun H."/>
            <person name="Tritt A."/>
            <person name="Yoshinaga Y."/>
            <person name="Zwiers L.-H."/>
            <person name="Turgeon B."/>
            <person name="Goodwin S."/>
            <person name="Spatafora J."/>
            <person name="Crous P."/>
            <person name="Grigoriev I."/>
        </authorList>
    </citation>
    <scope>NUCLEOTIDE SEQUENCE</scope>
    <source>
        <strain evidence="7">HMLAC05119</strain>
    </source>
</reference>
<keyword evidence="8" id="KW-1185">Reference proteome</keyword>
<dbReference type="GO" id="GO:0005737">
    <property type="term" value="C:cytoplasm"/>
    <property type="evidence" value="ECO:0007669"/>
    <property type="project" value="TreeGrafter"/>
</dbReference>
<dbReference type="Proteomes" id="UP000800096">
    <property type="component" value="Unassembled WGS sequence"/>
</dbReference>
<evidence type="ECO:0000256" key="3">
    <source>
        <dbReference type="ARBA" id="ARBA00022777"/>
    </source>
</evidence>